<keyword evidence="1" id="KW-0378">Hydrolase</keyword>
<dbReference type="SFLD" id="SFLDS00003">
    <property type="entry name" value="Haloacid_Dehalogenase"/>
    <property type="match status" value="1"/>
</dbReference>
<protein>
    <submittedName>
        <fullName evidence="1">Epoxide hydrolase-like protein</fullName>
    </submittedName>
</protein>
<dbReference type="InterPro" id="IPR036412">
    <property type="entry name" value="HAD-like_sf"/>
</dbReference>
<dbReference type="Proteomes" id="UP000799779">
    <property type="component" value="Unassembled WGS sequence"/>
</dbReference>
<evidence type="ECO:0000313" key="1">
    <source>
        <dbReference type="EMBL" id="KAF2005596.1"/>
    </source>
</evidence>
<dbReference type="GO" id="GO:0016787">
    <property type="term" value="F:hydrolase activity"/>
    <property type="evidence" value="ECO:0007669"/>
    <property type="project" value="UniProtKB-KW"/>
</dbReference>
<dbReference type="SFLD" id="SFLDG01129">
    <property type="entry name" value="C1.5:_HAD__Beta-PGM__Phosphata"/>
    <property type="match status" value="1"/>
</dbReference>
<keyword evidence="2" id="KW-1185">Reference proteome</keyword>
<dbReference type="PANTHER" id="PTHR47829:SF1">
    <property type="entry name" value="HAD FAMILY PHOSPHATASE"/>
    <property type="match status" value="1"/>
</dbReference>
<name>A0A6A5X2J7_9PLEO</name>
<organism evidence="1 2">
    <name type="scientific">Amniculicola lignicola CBS 123094</name>
    <dbReference type="NCBI Taxonomy" id="1392246"/>
    <lineage>
        <taxon>Eukaryota</taxon>
        <taxon>Fungi</taxon>
        <taxon>Dikarya</taxon>
        <taxon>Ascomycota</taxon>
        <taxon>Pezizomycotina</taxon>
        <taxon>Dothideomycetes</taxon>
        <taxon>Pleosporomycetidae</taxon>
        <taxon>Pleosporales</taxon>
        <taxon>Amniculicolaceae</taxon>
        <taxon>Amniculicola</taxon>
    </lineage>
</organism>
<gene>
    <name evidence="1" type="ORF">P154DRAFT_551359</name>
</gene>
<proteinExistence type="predicted"/>
<dbReference type="SUPFAM" id="SSF56784">
    <property type="entry name" value="HAD-like"/>
    <property type="match status" value="1"/>
</dbReference>
<accession>A0A6A5X2J7</accession>
<evidence type="ECO:0000313" key="2">
    <source>
        <dbReference type="Proteomes" id="UP000799779"/>
    </source>
</evidence>
<sequence>MMAPTKPPKAILFDIGGVVVVSPFQAILDYELANAIPPGWINFSIQKGPHDTGAWQLIERGECILDDTWFSKFKSQLEMRNHWTEFWAREVAKGTLKGDARFPPAMPSIEAKKLFWNMMNMSREPDPYMYPALKKLRLDGRFVLGALSNTVAFPPGIVDHDGVVFSHALVHPPPPHPHAADSTNTQDLFDTFISSAHVGLRKPDPRVYELAVRELDRVAREKGLGRVEKGDVLFLDDIGVNLKWARKSGLRTIKVDLGRSRDAVRELEEETGLKLLEGEGRAKL</sequence>
<dbReference type="AlphaFoldDB" id="A0A6A5X2J7"/>
<reference evidence="1" key="1">
    <citation type="journal article" date="2020" name="Stud. Mycol.">
        <title>101 Dothideomycetes genomes: a test case for predicting lifestyles and emergence of pathogens.</title>
        <authorList>
            <person name="Haridas S."/>
            <person name="Albert R."/>
            <person name="Binder M."/>
            <person name="Bloem J."/>
            <person name="Labutti K."/>
            <person name="Salamov A."/>
            <person name="Andreopoulos B."/>
            <person name="Baker S."/>
            <person name="Barry K."/>
            <person name="Bills G."/>
            <person name="Bluhm B."/>
            <person name="Cannon C."/>
            <person name="Castanera R."/>
            <person name="Culley D."/>
            <person name="Daum C."/>
            <person name="Ezra D."/>
            <person name="Gonzalez J."/>
            <person name="Henrissat B."/>
            <person name="Kuo A."/>
            <person name="Liang C."/>
            <person name="Lipzen A."/>
            <person name="Lutzoni F."/>
            <person name="Magnuson J."/>
            <person name="Mondo S."/>
            <person name="Nolan M."/>
            <person name="Ohm R."/>
            <person name="Pangilinan J."/>
            <person name="Park H.-J."/>
            <person name="Ramirez L."/>
            <person name="Alfaro M."/>
            <person name="Sun H."/>
            <person name="Tritt A."/>
            <person name="Yoshinaga Y."/>
            <person name="Zwiers L.-H."/>
            <person name="Turgeon B."/>
            <person name="Goodwin S."/>
            <person name="Spatafora J."/>
            <person name="Crous P."/>
            <person name="Grigoriev I."/>
        </authorList>
    </citation>
    <scope>NUCLEOTIDE SEQUENCE</scope>
    <source>
        <strain evidence="1">CBS 123094</strain>
    </source>
</reference>
<dbReference type="Gene3D" id="1.10.150.240">
    <property type="entry name" value="Putative phosphatase, domain 2"/>
    <property type="match status" value="1"/>
</dbReference>
<dbReference type="EMBL" id="ML977562">
    <property type="protein sequence ID" value="KAF2005596.1"/>
    <property type="molecule type" value="Genomic_DNA"/>
</dbReference>
<dbReference type="InterPro" id="IPR023214">
    <property type="entry name" value="HAD_sf"/>
</dbReference>
<dbReference type="PANTHER" id="PTHR47829">
    <property type="entry name" value="HYDROLASE, PUTATIVE (AFU_ORTHOLOGUE AFUA_1G12880)-RELATED"/>
    <property type="match status" value="1"/>
</dbReference>
<dbReference type="OrthoDB" id="1694274at2759"/>
<dbReference type="Gene3D" id="3.40.50.1000">
    <property type="entry name" value="HAD superfamily/HAD-like"/>
    <property type="match status" value="1"/>
</dbReference>
<dbReference type="InterPro" id="IPR052898">
    <property type="entry name" value="ACAD10-like"/>
</dbReference>
<dbReference type="InterPro" id="IPR023198">
    <property type="entry name" value="PGP-like_dom2"/>
</dbReference>